<keyword evidence="2 8" id="KW-0813">Transport</keyword>
<feature type="transmembrane region" description="Helical" evidence="8">
    <location>
        <begin position="62"/>
        <end position="84"/>
    </location>
</feature>
<accession>A0A8H2XHU5</accession>
<comment type="similarity">
    <text evidence="7 8">Belongs to the SFT2 family.</text>
</comment>
<evidence type="ECO:0000256" key="3">
    <source>
        <dbReference type="ARBA" id="ARBA00022692"/>
    </source>
</evidence>
<gene>
    <name evidence="10" type="ORF">RDB_LOCUS99716</name>
</gene>
<evidence type="ECO:0000313" key="11">
    <source>
        <dbReference type="Proteomes" id="UP000663846"/>
    </source>
</evidence>
<evidence type="ECO:0000313" key="10">
    <source>
        <dbReference type="EMBL" id="CAE6427088.1"/>
    </source>
</evidence>
<protein>
    <recommendedName>
        <fullName evidence="8">Protein transport protein SFT2</fullName>
    </recommendedName>
</protein>
<dbReference type="Pfam" id="PF04178">
    <property type="entry name" value="Got1"/>
    <property type="match status" value="1"/>
</dbReference>
<feature type="transmembrane region" description="Helical" evidence="8">
    <location>
        <begin position="96"/>
        <end position="116"/>
    </location>
</feature>
<dbReference type="InterPro" id="IPR011691">
    <property type="entry name" value="Vesicle_transpt_SFT2"/>
</dbReference>
<keyword evidence="3 8" id="KW-0812">Transmembrane</keyword>
<comment type="subcellular location">
    <subcellularLocation>
        <location evidence="8">Golgi apparatus membrane</location>
        <topology evidence="8">Multi-pass membrane protein</topology>
    </subcellularLocation>
    <subcellularLocation>
        <location evidence="1">Membrane</location>
        <topology evidence="1">Multi-pass membrane protein</topology>
    </subcellularLocation>
</comment>
<sequence length="354" mass="38205">MPKGWLNLEGVTDTQVFENEPAFNFGLSRTQRLYGFVGCLAIGFILSLLGTILLFVGALGSFALLYSIGIVVSLVGTGFLIGFGKQLKLMFKPVRVVATIVFFATIGLVFVGAFVIKIEFLCIIFVIIEYLAYTWYCLSYIPDIKPRYGGKWQNGARIDLEALTLVNAKRGRNIRTRNRYGILQSLCETLTLQRIMSSPGLWQAPNGQGNPDNRQLPPGFVTQFDTTYNTWFYINTLANPPRSQWLHPADHHDQNNPPPGGVNWNALGPAGATPGGGGYSPGPGPAYGQGGYNPNMQQGYPPPQAQHKSSSNTGAIVAAGAAGVVGGALIANAMSDDDDYQDGYEAGLEAAEEN</sequence>
<organism evidence="10 11">
    <name type="scientific">Rhizoctonia solani</name>
    <dbReference type="NCBI Taxonomy" id="456999"/>
    <lineage>
        <taxon>Eukaryota</taxon>
        <taxon>Fungi</taxon>
        <taxon>Dikarya</taxon>
        <taxon>Basidiomycota</taxon>
        <taxon>Agaricomycotina</taxon>
        <taxon>Agaricomycetes</taxon>
        <taxon>Cantharellales</taxon>
        <taxon>Ceratobasidiaceae</taxon>
        <taxon>Rhizoctonia</taxon>
    </lineage>
</organism>
<feature type="transmembrane region" description="Helical" evidence="8">
    <location>
        <begin position="33"/>
        <end position="56"/>
    </location>
</feature>
<name>A0A8H2XHU5_9AGAM</name>
<comment type="caution">
    <text evidence="10">The sequence shown here is derived from an EMBL/GenBank/DDBJ whole genome shotgun (WGS) entry which is preliminary data.</text>
</comment>
<evidence type="ECO:0000256" key="5">
    <source>
        <dbReference type="ARBA" id="ARBA00022989"/>
    </source>
</evidence>
<comment type="function">
    <text evidence="8">Nonessential protein required for the fusion of transport vesicles derived from the endocytic pathway with the Golgi complex.</text>
</comment>
<dbReference type="PANTHER" id="PTHR23137:SF6">
    <property type="entry name" value="VESICLE TRANSPORT PROTEIN"/>
    <property type="match status" value="1"/>
</dbReference>
<dbReference type="EMBL" id="CAJMWS010000325">
    <property type="protein sequence ID" value="CAE6427088.1"/>
    <property type="molecule type" value="Genomic_DNA"/>
</dbReference>
<evidence type="ECO:0000256" key="4">
    <source>
        <dbReference type="ARBA" id="ARBA00022927"/>
    </source>
</evidence>
<keyword evidence="8" id="KW-0333">Golgi apparatus</keyword>
<evidence type="ECO:0000256" key="7">
    <source>
        <dbReference type="ARBA" id="ARBA00025800"/>
    </source>
</evidence>
<dbReference type="GO" id="GO:0016192">
    <property type="term" value="P:vesicle-mediated transport"/>
    <property type="evidence" value="ECO:0007669"/>
    <property type="project" value="InterPro"/>
</dbReference>
<dbReference type="GO" id="GO:0000139">
    <property type="term" value="C:Golgi membrane"/>
    <property type="evidence" value="ECO:0007669"/>
    <property type="project" value="UniProtKB-SubCell"/>
</dbReference>
<dbReference type="AlphaFoldDB" id="A0A8H2XHU5"/>
<feature type="region of interest" description="Disordered" evidence="9">
    <location>
        <begin position="244"/>
        <end position="313"/>
    </location>
</feature>
<keyword evidence="6 8" id="KW-0472">Membrane</keyword>
<feature type="compositionally biased region" description="Gly residues" evidence="9">
    <location>
        <begin position="273"/>
        <end position="291"/>
    </location>
</feature>
<reference evidence="10" key="1">
    <citation type="submission" date="2021-01" db="EMBL/GenBank/DDBJ databases">
        <authorList>
            <person name="Kaushik A."/>
        </authorList>
    </citation>
    <scope>NUCLEOTIDE SEQUENCE</scope>
    <source>
        <strain evidence="10">AG1-1C</strain>
    </source>
</reference>
<evidence type="ECO:0000256" key="6">
    <source>
        <dbReference type="ARBA" id="ARBA00023136"/>
    </source>
</evidence>
<evidence type="ECO:0000256" key="9">
    <source>
        <dbReference type="SAM" id="MobiDB-lite"/>
    </source>
</evidence>
<evidence type="ECO:0000256" key="8">
    <source>
        <dbReference type="RuleBase" id="RU363111"/>
    </source>
</evidence>
<proteinExistence type="inferred from homology"/>
<dbReference type="InterPro" id="IPR007305">
    <property type="entry name" value="Vesicle_transpt_Got1/SFT2"/>
</dbReference>
<feature type="transmembrane region" description="Helical" evidence="8">
    <location>
        <begin position="122"/>
        <end position="141"/>
    </location>
</feature>
<keyword evidence="4 8" id="KW-0653">Protein transport</keyword>
<evidence type="ECO:0000256" key="1">
    <source>
        <dbReference type="ARBA" id="ARBA00004141"/>
    </source>
</evidence>
<keyword evidence="5 8" id="KW-1133">Transmembrane helix</keyword>
<dbReference type="GO" id="GO:0015031">
    <property type="term" value="P:protein transport"/>
    <property type="evidence" value="ECO:0007669"/>
    <property type="project" value="UniProtKB-KW"/>
</dbReference>
<dbReference type="PANTHER" id="PTHR23137">
    <property type="entry name" value="VESICLE TRANSPORT PROTEIN-RELATED"/>
    <property type="match status" value="1"/>
</dbReference>
<evidence type="ECO:0000256" key="2">
    <source>
        <dbReference type="ARBA" id="ARBA00022448"/>
    </source>
</evidence>
<dbReference type="Proteomes" id="UP000663846">
    <property type="component" value="Unassembled WGS sequence"/>
</dbReference>
<feature type="region of interest" description="Disordered" evidence="9">
    <location>
        <begin position="335"/>
        <end position="354"/>
    </location>
</feature>